<dbReference type="GeneID" id="44998410"/>
<dbReference type="RefSeq" id="WP_010965225.1">
    <property type="nucleotide sequence ID" value="NC_003030.1"/>
</dbReference>
<evidence type="ECO:0000313" key="1">
    <source>
        <dbReference type="EMBL" id="AAK79884.1"/>
    </source>
</evidence>
<dbReference type="AlphaFoldDB" id="Q97HT6"/>
<dbReference type="PATRIC" id="fig|272562.8.peg.2123"/>
<dbReference type="PIR" id="A97137">
    <property type="entry name" value="A97137"/>
</dbReference>
<dbReference type="HOGENOM" id="CLU_2381040_0_0_9"/>
<dbReference type="STRING" id="272562.CA_C1921"/>
<evidence type="ECO:0000313" key="2">
    <source>
        <dbReference type="Proteomes" id="UP000000814"/>
    </source>
</evidence>
<reference evidence="1 2" key="1">
    <citation type="journal article" date="2001" name="J. Bacteriol.">
        <title>Genome sequence and comparative analysis of the solvent-producing bacterium Clostridium acetobutylicum.</title>
        <authorList>
            <person name="Nolling J."/>
            <person name="Breton G."/>
            <person name="Omelchenko M.V."/>
            <person name="Makarova K.S."/>
            <person name="Zeng Q."/>
            <person name="Gibson R."/>
            <person name="Lee H.M."/>
            <person name="Dubois J."/>
            <person name="Qiu D."/>
            <person name="Hitti J."/>
            <person name="Wolf Y.I."/>
            <person name="Tatusov R.L."/>
            <person name="Sabathe F."/>
            <person name="Doucette-Stamm L."/>
            <person name="Soucaille P."/>
            <person name="Daly M.J."/>
            <person name="Bennett G.N."/>
            <person name="Koonin E.V."/>
            <person name="Smith D.R."/>
        </authorList>
    </citation>
    <scope>NUCLEOTIDE SEQUENCE [LARGE SCALE GENOMIC DNA]</scope>
    <source>
        <strain evidence="2">ATCC 824 / DSM 792 / JCM 1419 / LMG 5710 / VKM B-1787</strain>
    </source>
</reference>
<protein>
    <submittedName>
        <fullName evidence="1">Uncharacterized protein</fullName>
    </submittedName>
</protein>
<gene>
    <name evidence="1" type="ordered locus">CA_C1921</name>
</gene>
<dbReference type="KEGG" id="cac:CA_C1921"/>
<dbReference type="Proteomes" id="UP000000814">
    <property type="component" value="Chromosome"/>
</dbReference>
<sequence length="94" mass="10778">MKKLNKTEETAINVYSALANLFCDEEEQEPVQKIDIASIEGNELFTAILLAHKMLFEKLTITNEDAISFTHILNRLAVQYVIGDRDCYDKEINK</sequence>
<dbReference type="EMBL" id="AE001437">
    <property type="protein sequence ID" value="AAK79884.1"/>
    <property type="molecule type" value="Genomic_DNA"/>
</dbReference>
<organism evidence="1 2">
    <name type="scientific">Clostridium acetobutylicum (strain ATCC 824 / DSM 792 / JCM 1419 / IAM 19013 / LMG 5710 / NBRC 13948 / NRRL B-527 / VKM B-1787 / 2291 / W)</name>
    <dbReference type="NCBI Taxonomy" id="272562"/>
    <lineage>
        <taxon>Bacteria</taxon>
        <taxon>Bacillati</taxon>
        <taxon>Bacillota</taxon>
        <taxon>Clostridia</taxon>
        <taxon>Eubacteriales</taxon>
        <taxon>Clostridiaceae</taxon>
        <taxon>Clostridium</taxon>
    </lineage>
</organism>
<name>Q97HT6_CLOAB</name>
<accession>Q97HT6</accession>
<keyword evidence="2" id="KW-1185">Reference proteome</keyword>
<proteinExistence type="predicted"/>